<dbReference type="InterPro" id="IPR036010">
    <property type="entry name" value="2Fe-2S_ferredoxin-like_sf"/>
</dbReference>
<dbReference type="GO" id="GO:0022904">
    <property type="term" value="P:respiratory electron transport chain"/>
    <property type="evidence" value="ECO:0007669"/>
    <property type="project" value="TreeGrafter"/>
</dbReference>
<dbReference type="PROSITE" id="PS00198">
    <property type="entry name" value="4FE4S_FER_1"/>
    <property type="match status" value="1"/>
</dbReference>
<dbReference type="InterPro" id="IPR017896">
    <property type="entry name" value="4Fe4S_Fe-S-bd"/>
</dbReference>
<evidence type="ECO:0000256" key="8">
    <source>
        <dbReference type="ARBA" id="ARBA00022532"/>
    </source>
</evidence>
<dbReference type="PROSITE" id="PS51379">
    <property type="entry name" value="4FE4S_FER_2"/>
    <property type="match status" value="1"/>
</dbReference>
<keyword evidence="15" id="KW-0003">3Fe-4S</keyword>
<feature type="domain" description="2Fe-2S ferredoxin-type" evidence="18">
    <location>
        <begin position="1"/>
        <end position="68"/>
    </location>
</feature>
<dbReference type="InterPro" id="IPR017900">
    <property type="entry name" value="4Fe4S_Fe_S_CS"/>
</dbReference>
<dbReference type="SUPFAM" id="SSF54292">
    <property type="entry name" value="2Fe-2S ferredoxin-like"/>
    <property type="match status" value="1"/>
</dbReference>
<dbReference type="Gene3D" id="1.10.1060.10">
    <property type="entry name" value="Alpha-helical ferredoxin"/>
    <property type="match status" value="1"/>
</dbReference>
<dbReference type="PROSITE" id="PS00197">
    <property type="entry name" value="2FE2S_FER_1"/>
    <property type="match status" value="1"/>
</dbReference>
<dbReference type="GO" id="GO:0009055">
    <property type="term" value="F:electron transfer activity"/>
    <property type="evidence" value="ECO:0007669"/>
    <property type="project" value="InterPro"/>
</dbReference>
<dbReference type="NCBIfam" id="TIGR00384">
    <property type="entry name" value="dhsB"/>
    <property type="match status" value="1"/>
</dbReference>
<dbReference type="GO" id="GO:0051539">
    <property type="term" value="F:4 iron, 4 sulfur cluster binding"/>
    <property type="evidence" value="ECO:0007669"/>
    <property type="project" value="UniProtKB-KW"/>
</dbReference>
<evidence type="ECO:0000256" key="9">
    <source>
        <dbReference type="ARBA" id="ARBA00022714"/>
    </source>
</evidence>
<feature type="domain" description="4Fe-4S ferredoxin-type" evidence="19">
    <location>
        <begin position="110"/>
        <end position="140"/>
    </location>
</feature>
<dbReference type="GO" id="GO:0051538">
    <property type="term" value="F:3 iron, 4 sulfur cluster binding"/>
    <property type="evidence" value="ECO:0007669"/>
    <property type="project" value="UniProtKB-KW"/>
</dbReference>
<evidence type="ECO:0000256" key="10">
    <source>
        <dbReference type="ARBA" id="ARBA00022723"/>
    </source>
</evidence>
<keyword evidence="8" id="KW-0816">Tricarboxylic acid cycle</keyword>
<gene>
    <name evidence="20" type="ORF">METZ01_LOCUS175522</name>
</gene>
<proteinExistence type="inferred from homology"/>
<evidence type="ECO:0000256" key="13">
    <source>
        <dbReference type="ARBA" id="ARBA00023004"/>
    </source>
</evidence>
<evidence type="ECO:0000256" key="2">
    <source>
        <dbReference type="ARBA" id="ARBA00001966"/>
    </source>
</evidence>
<protein>
    <recommendedName>
        <fullName evidence="5">succinate dehydrogenase</fullName>
        <ecNumber evidence="5">1.3.5.1</ecNumber>
    </recommendedName>
</protein>
<dbReference type="GO" id="GO:0046872">
    <property type="term" value="F:metal ion binding"/>
    <property type="evidence" value="ECO:0007669"/>
    <property type="project" value="UniProtKB-KW"/>
</dbReference>
<evidence type="ECO:0000256" key="17">
    <source>
        <dbReference type="ARBA" id="ARBA00049220"/>
    </source>
</evidence>
<comment type="cofactor">
    <cofactor evidence="2">
        <name>[4Fe-4S] cluster</name>
        <dbReference type="ChEBI" id="CHEBI:49883"/>
    </cofactor>
</comment>
<keyword evidence="14" id="KW-0411">Iron-sulfur</keyword>
<keyword evidence="7" id="KW-0004">4Fe-4S</keyword>
<dbReference type="EC" id="1.3.5.1" evidence="5"/>
<evidence type="ECO:0000313" key="20">
    <source>
        <dbReference type="EMBL" id="SVB22668.1"/>
    </source>
</evidence>
<comment type="pathway">
    <text evidence="3">Carbohydrate metabolism; tricarboxylic acid cycle.</text>
</comment>
<keyword evidence="10" id="KW-0479">Metal-binding</keyword>
<dbReference type="InterPro" id="IPR006058">
    <property type="entry name" value="2Fe2S_fd_BS"/>
</dbReference>
<dbReference type="GO" id="GO:0006099">
    <property type="term" value="P:tricarboxylic acid cycle"/>
    <property type="evidence" value="ECO:0007669"/>
    <property type="project" value="UniProtKB-KW"/>
</dbReference>
<keyword evidence="11" id="KW-0249">Electron transport</keyword>
<dbReference type="InterPro" id="IPR009051">
    <property type="entry name" value="Helical_ferredxn"/>
</dbReference>
<keyword evidence="6" id="KW-0813">Transport</keyword>
<dbReference type="GO" id="GO:0051537">
    <property type="term" value="F:2 iron, 2 sulfur cluster binding"/>
    <property type="evidence" value="ECO:0007669"/>
    <property type="project" value="UniProtKB-KW"/>
</dbReference>
<dbReference type="SUPFAM" id="SSF46548">
    <property type="entry name" value="alpha-helical ferredoxin"/>
    <property type="match status" value="1"/>
</dbReference>
<keyword evidence="12" id="KW-0560">Oxidoreductase</keyword>
<dbReference type="InterPro" id="IPR004489">
    <property type="entry name" value="Succ_DH/fum_Rdtase_Fe-S"/>
</dbReference>
<dbReference type="InterPro" id="IPR001041">
    <property type="entry name" value="2Fe-2S_ferredoxin-type"/>
</dbReference>
<comment type="cofactor">
    <cofactor evidence="1">
        <name>[3Fe-4S] cluster</name>
        <dbReference type="ChEBI" id="CHEBI:21137"/>
    </cofactor>
</comment>
<dbReference type="AlphaFoldDB" id="A0A382C974"/>
<keyword evidence="9" id="KW-0001">2Fe-2S</keyword>
<dbReference type="Gene3D" id="3.10.20.30">
    <property type="match status" value="1"/>
</dbReference>
<evidence type="ECO:0000256" key="12">
    <source>
        <dbReference type="ARBA" id="ARBA00023002"/>
    </source>
</evidence>
<dbReference type="Pfam" id="PF13183">
    <property type="entry name" value="Fer4_8"/>
    <property type="match status" value="1"/>
</dbReference>
<dbReference type="PANTHER" id="PTHR11921">
    <property type="entry name" value="SUCCINATE DEHYDROGENASE IRON-SULFUR PROTEIN"/>
    <property type="match status" value="1"/>
</dbReference>
<dbReference type="NCBIfam" id="NF004616">
    <property type="entry name" value="PRK05950.1"/>
    <property type="match status" value="1"/>
</dbReference>
<sequence>MDTCGNKVLDILNKIKNEIDSSLTYRRSCAHGVCGSCAMNVDGVNTLSCLKSHKDINGDLRIYPLPHLKVIKDLVADLNTLYKQYESIEPWLKIKKLKSQKNEINQSKESRDKLDGLYECIMCACCSTSCPSYWWSGEKYLGPAVLLQAYRWISDSRDEEKKERLKMVADKLKLYRCHTIMNCTSSCPKGLNPAKAIGSIKKMLATS</sequence>
<organism evidence="20">
    <name type="scientific">marine metagenome</name>
    <dbReference type="NCBI Taxonomy" id="408172"/>
    <lineage>
        <taxon>unclassified sequences</taxon>
        <taxon>metagenomes</taxon>
        <taxon>ecological metagenomes</taxon>
    </lineage>
</organism>
<accession>A0A382C974</accession>
<evidence type="ECO:0000256" key="16">
    <source>
        <dbReference type="ARBA" id="ARBA00034078"/>
    </source>
</evidence>
<dbReference type="FunFam" id="1.10.1060.10:FF:000001">
    <property type="entry name" value="Succinate dehydrogenase iron-sulfur subunit SdhB"/>
    <property type="match status" value="1"/>
</dbReference>
<evidence type="ECO:0000259" key="19">
    <source>
        <dbReference type="PROSITE" id="PS51379"/>
    </source>
</evidence>
<evidence type="ECO:0000256" key="3">
    <source>
        <dbReference type="ARBA" id="ARBA00005163"/>
    </source>
</evidence>
<evidence type="ECO:0000256" key="6">
    <source>
        <dbReference type="ARBA" id="ARBA00022448"/>
    </source>
</evidence>
<dbReference type="InterPro" id="IPR025192">
    <property type="entry name" value="Succ_DH/fum_Rdtase_N"/>
</dbReference>
<evidence type="ECO:0000256" key="4">
    <source>
        <dbReference type="ARBA" id="ARBA00009433"/>
    </source>
</evidence>
<evidence type="ECO:0000256" key="1">
    <source>
        <dbReference type="ARBA" id="ARBA00001927"/>
    </source>
</evidence>
<comment type="cofactor">
    <cofactor evidence="16">
        <name>[2Fe-2S] cluster</name>
        <dbReference type="ChEBI" id="CHEBI:190135"/>
    </cofactor>
</comment>
<evidence type="ECO:0000256" key="15">
    <source>
        <dbReference type="ARBA" id="ARBA00023291"/>
    </source>
</evidence>
<evidence type="ECO:0000256" key="14">
    <source>
        <dbReference type="ARBA" id="ARBA00023014"/>
    </source>
</evidence>
<dbReference type="EMBL" id="UINC01033414">
    <property type="protein sequence ID" value="SVB22668.1"/>
    <property type="molecule type" value="Genomic_DNA"/>
</dbReference>
<evidence type="ECO:0000259" key="18">
    <source>
        <dbReference type="PROSITE" id="PS51085"/>
    </source>
</evidence>
<dbReference type="PANTHER" id="PTHR11921:SF29">
    <property type="entry name" value="SUCCINATE DEHYDROGENASE [UBIQUINONE] IRON-SULFUR SUBUNIT, MITOCHONDRIAL"/>
    <property type="match status" value="1"/>
</dbReference>
<evidence type="ECO:0000256" key="5">
    <source>
        <dbReference type="ARBA" id="ARBA00012792"/>
    </source>
</evidence>
<reference evidence="20" key="1">
    <citation type="submission" date="2018-05" db="EMBL/GenBank/DDBJ databases">
        <authorList>
            <person name="Lanie J.A."/>
            <person name="Ng W.-L."/>
            <person name="Kazmierczak K.M."/>
            <person name="Andrzejewski T.M."/>
            <person name="Davidsen T.M."/>
            <person name="Wayne K.J."/>
            <person name="Tettelin H."/>
            <person name="Glass J.I."/>
            <person name="Rusch D."/>
            <person name="Podicherti R."/>
            <person name="Tsui H.-C.T."/>
            <person name="Winkler M.E."/>
        </authorList>
    </citation>
    <scope>NUCLEOTIDE SEQUENCE</scope>
</reference>
<dbReference type="InterPro" id="IPR012675">
    <property type="entry name" value="Beta-grasp_dom_sf"/>
</dbReference>
<comment type="catalytic activity">
    <reaction evidence="17">
        <text>a quinone + succinate = fumarate + a quinol</text>
        <dbReference type="Rhea" id="RHEA:40523"/>
        <dbReference type="ChEBI" id="CHEBI:24646"/>
        <dbReference type="ChEBI" id="CHEBI:29806"/>
        <dbReference type="ChEBI" id="CHEBI:30031"/>
        <dbReference type="ChEBI" id="CHEBI:132124"/>
        <dbReference type="EC" id="1.3.5.1"/>
    </reaction>
</comment>
<comment type="similarity">
    <text evidence="4">Belongs to the succinate dehydrogenase/fumarate reductase iron-sulfur protein family.</text>
</comment>
<dbReference type="InterPro" id="IPR050573">
    <property type="entry name" value="SDH/FRD_Iron-Sulfur"/>
</dbReference>
<evidence type="ECO:0000256" key="11">
    <source>
        <dbReference type="ARBA" id="ARBA00022982"/>
    </source>
</evidence>
<dbReference type="GO" id="GO:0008177">
    <property type="term" value="F:succinate dehydrogenase (quinone) activity"/>
    <property type="evidence" value="ECO:0007669"/>
    <property type="project" value="UniProtKB-EC"/>
</dbReference>
<dbReference type="PROSITE" id="PS51085">
    <property type="entry name" value="2FE2S_FER_2"/>
    <property type="match status" value="1"/>
</dbReference>
<dbReference type="Pfam" id="PF13085">
    <property type="entry name" value="Fer2_3"/>
    <property type="match status" value="1"/>
</dbReference>
<keyword evidence="13" id="KW-0408">Iron</keyword>
<evidence type="ECO:0000256" key="7">
    <source>
        <dbReference type="ARBA" id="ARBA00022485"/>
    </source>
</evidence>
<name>A0A382C974_9ZZZZ</name>